<reference evidence="3" key="1">
    <citation type="submission" date="2013-09" db="EMBL/GenBank/DDBJ databases">
        <title>Corchorus olitorius genome sequencing.</title>
        <authorList>
            <person name="Alam M."/>
            <person name="Haque M.S."/>
            <person name="Islam M.S."/>
            <person name="Emdad E.M."/>
            <person name="Islam M.M."/>
            <person name="Ahmed B."/>
            <person name="Halim A."/>
            <person name="Hossen Q.M.M."/>
            <person name="Hossain M.Z."/>
            <person name="Ahmed R."/>
            <person name="Khan M.M."/>
            <person name="Islam R."/>
            <person name="Rashid M.M."/>
            <person name="Khan S.A."/>
            <person name="Rahman M.S."/>
            <person name="Alam M."/>
            <person name="Yahiya A.S."/>
            <person name="Khan M.S."/>
            <person name="Azam M.S."/>
            <person name="Haque T."/>
            <person name="Lashkar M.Z.H."/>
            <person name="Akhand A.I."/>
            <person name="Morshed G."/>
            <person name="Roy S."/>
            <person name="Uddin K.S."/>
            <person name="Rabeya T."/>
            <person name="Hossain A.S."/>
            <person name="Chowdhury A."/>
            <person name="Snigdha A.R."/>
            <person name="Mortoza M.S."/>
            <person name="Matin S.A."/>
            <person name="Hoque S.M.E."/>
            <person name="Islam M.K."/>
            <person name="Roy D.K."/>
            <person name="Haider R."/>
            <person name="Moosa M.M."/>
            <person name="Elias S.M."/>
            <person name="Hasan A.M."/>
            <person name="Jahan S."/>
            <person name="Shafiuddin M."/>
            <person name="Mahmood N."/>
            <person name="Shommy N.S."/>
        </authorList>
    </citation>
    <scope>NUCLEOTIDE SEQUENCE [LARGE SCALE GENOMIC DNA]</scope>
    <source>
        <strain evidence="3">cv. O-4</strain>
    </source>
</reference>
<organism evidence="2 3">
    <name type="scientific">Corchorus olitorius</name>
    <dbReference type="NCBI Taxonomy" id="93759"/>
    <lineage>
        <taxon>Eukaryota</taxon>
        <taxon>Viridiplantae</taxon>
        <taxon>Streptophyta</taxon>
        <taxon>Embryophyta</taxon>
        <taxon>Tracheophyta</taxon>
        <taxon>Spermatophyta</taxon>
        <taxon>Magnoliopsida</taxon>
        <taxon>eudicotyledons</taxon>
        <taxon>Gunneridae</taxon>
        <taxon>Pentapetalae</taxon>
        <taxon>rosids</taxon>
        <taxon>malvids</taxon>
        <taxon>Malvales</taxon>
        <taxon>Malvaceae</taxon>
        <taxon>Grewioideae</taxon>
        <taxon>Apeibeae</taxon>
        <taxon>Corchorus</taxon>
    </lineage>
</organism>
<keyword evidence="3" id="KW-1185">Reference proteome</keyword>
<gene>
    <name evidence="2" type="ORF">COLO4_06604</name>
</gene>
<dbReference type="EMBL" id="AWUE01012805">
    <property type="protein sequence ID" value="OMP08296.1"/>
    <property type="molecule type" value="Genomic_DNA"/>
</dbReference>
<accession>A0A1R3KMI0</accession>
<proteinExistence type="predicted"/>
<dbReference type="Proteomes" id="UP000187203">
    <property type="component" value="Unassembled WGS sequence"/>
</dbReference>
<evidence type="ECO:0000313" key="3">
    <source>
        <dbReference type="Proteomes" id="UP000187203"/>
    </source>
</evidence>
<dbReference type="AlphaFoldDB" id="A0A1R3KMI0"/>
<feature type="region of interest" description="Disordered" evidence="1">
    <location>
        <begin position="42"/>
        <end position="62"/>
    </location>
</feature>
<protein>
    <submittedName>
        <fullName evidence="2">Microtubule-associated protein SPIRAL2-like protein</fullName>
    </submittedName>
</protein>
<name>A0A1R3KMI0_9ROSI</name>
<sequence length="62" mass="6961">MNMEFYNPAECRAVTQLAMRLHQIFRMRASVLIFNHANLDDEGASEGCSSDGVDMPKGMPKK</sequence>
<evidence type="ECO:0000313" key="2">
    <source>
        <dbReference type="EMBL" id="OMP08296.1"/>
    </source>
</evidence>
<comment type="caution">
    <text evidence="2">The sequence shown here is derived from an EMBL/GenBank/DDBJ whole genome shotgun (WGS) entry which is preliminary data.</text>
</comment>
<evidence type="ECO:0000256" key="1">
    <source>
        <dbReference type="SAM" id="MobiDB-lite"/>
    </source>
</evidence>